<protein>
    <submittedName>
        <fullName evidence="2">Uncharacterized protein</fullName>
    </submittedName>
</protein>
<dbReference type="EMBL" id="FJUW01000002">
    <property type="protein sequence ID" value="CZS88688.1"/>
    <property type="molecule type" value="Genomic_DNA"/>
</dbReference>
<reference evidence="3" key="1">
    <citation type="submission" date="2016-03" db="EMBL/GenBank/DDBJ databases">
        <authorList>
            <person name="Ploux O."/>
        </authorList>
    </citation>
    <scope>NUCLEOTIDE SEQUENCE [LARGE SCALE GENOMIC DNA]</scope>
    <source>
        <strain evidence="3">UK7</strain>
    </source>
</reference>
<keyword evidence="3" id="KW-1185">Reference proteome</keyword>
<comment type="caution">
    <text evidence="2">The sequence shown here is derived from an EMBL/GenBank/DDBJ whole genome shotgun (WGS) entry which is preliminary data.</text>
</comment>
<dbReference type="AlphaFoldDB" id="A0A1E1JS81"/>
<keyword evidence="1" id="KW-0175">Coiled coil</keyword>
<dbReference type="InParanoid" id="A0A1E1JS81"/>
<organism evidence="2 3">
    <name type="scientific">Rhynchosporium graminicola</name>
    <dbReference type="NCBI Taxonomy" id="2792576"/>
    <lineage>
        <taxon>Eukaryota</taxon>
        <taxon>Fungi</taxon>
        <taxon>Dikarya</taxon>
        <taxon>Ascomycota</taxon>
        <taxon>Pezizomycotina</taxon>
        <taxon>Leotiomycetes</taxon>
        <taxon>Helotiales</taxon>
        <taxon>Ploettnerulaceae</taxon>
        <taxon>Rhynchosporium</taxon>
    </lineage>
</organism>
<evidence type="ECO:0000256" key="1">
    <source>
        <dbReference type="SAM" id="Coils"/>
    </source>
</evidence>
<proteinExistence type="predicted"/>
<gene>
    <name evidence="2" type="ORF">RCO7_04464</name>
</gene>
<name>A0A1E1JS81_9HELO</name>
<evidence type="ECO:0000313" key="3">
    <source>
        <dbReference type="Proteomes" id="UP000178129"/>
    </source>
</evidence>
<dbReference type="STRING" id="914237.A0A1E1JS81"/>
<sequence>MNASADNSEHSALHMQKTLARLDPESFINPRHLRPSKLQFSEPRSFNFNLKSHDMFSVRGPSIRASLPTLSKRIPCPSTNRSFSLLNNHTLTPLHKPAHHRRPITSKTLLSLHRHYSAKSSADTLIEEINDQYAVARDEFEISTEETEKQSIYAQADRDAAREELDKLKEMYEKALQGSDGEEIRSRIGGRIRELDHAVQALEESATEH</sequence>
<dbReference type="Proteomes" id="UP000178129">
    <property type="component" value="Unassembled WGS sequence"/>
</dbReference>
<feature type="coiled-coil region" evidence="1">
    <location>
        <begin position="126"/>
        <end position="178"/>
    </location>
</feature>
<accession>A0A1E1JS81</accession>
<evidence type="ECO:0000313" key="2">
    <source>
        <dbReference type="EMBL" id="CZS88688.1"/>
    </source>
</evidence>